<feature type="region of interest" description="Disordered" evidence="1">
    <location>
        <begin position="41"/>
        <end position="60"/>
    </location>
</feature>
<proteinExistence type="predicted"/>
<keyword evidence="3" id="KW-1185">Reference proteome</keyword>
<name>R0K548_EXST2</name>
<dbReference type="HOGENOM" id="CLU_567587_0_0_1"/>
<evidence type="ECO:0000313" key="3">
    <source>
        <dbReference type="Proteomes" id="UP000016935"/>
    </source>
</evidence>
<dbReference type="eggNOG" id="ENOG502SXED">
    <property type="taxonomic scope" value="Eukaryota"/>
</dbReference>
<feature type="compositionally biased region" description="Basic residues" evidence="1">
    <location>
        <begin position="184"/>
        <end position="193"/>
    </location>
</feature>
<dbReference type="EMBL" id="KB908548">
    <property type="protein sequence ID" value="EOA88133.1"/>
    <property type="molecule type" value="Genomic_DNA"/>
</dbReference>
<reference evidence="2 3" key="2">
    <citation type="journal article" date="2013" name="PLoS Genet.">
        <title>Comparative genome structure, secondary metabolite, and effector coding capacity across Cochliobolus pathogens.</title>
        <authorList>
            <person name="Condon B.J."/>
            <person name="Leng Y."/>
            <person name="Wu D."/>
            <person name="Bushley K.E."/>
            <person name="Ohm R.A."/>
            <person name="Otillar R."/>
            <person name="Martin J."/>
            <person name="Schackwitz W."/>
            <person name="Grimwood J."/>
            <person name="MohdZainudin N."/>
            <person name="Xue C."/>
            <person name="Wang R."/>
            <person name="Manning V.A."/>
            <person name="Dhillon B."/>
            <person name="Tu Z.J."/>
            <person name="Steffenson B.J."/>
            <person name="Salamov A."/>
            <person name="Sun H."/>
            <person name="Lowry S."/>
            <person name="LaButti K."/>
            <person name="Han J."/>
            <person name="Copeland A."/>
            <person name="Lindquist E."/>
            <person name="Barry K."/>
            <person name="Schmutz J."/>
            <person name="Baker S.E."/>
            <person name="Ciuffetti L.M."/>
            <person name="Grigoriev I.V."/>
            <person name="Zhong S."/>
            <person name="Turgeon B.G."/>
        </authorList>
    </citation>
    <scope>NUCLEOTIDE SEQUENCE [LARGE SCALE GENOMIC DNA]</scope>
    <source>
        <strain evidence="3">28A</strain>
    </source>
</reference>
<feature type="region of interest" description="Disordered" evidence="1">
    <location>
        <begin position="121"/>
        <end position="220"/>
    </location>
</feature>
<sequence length="463" mass="50942">MLAPANDKNDPTVTPGPHHSAPDVRLTPVPAGSSRRQRTLLLSTPKPTPSPFPLRTPRTPGNAALNPCTVDESLYAKVTVHTAKCTECDKRNMNTMRRCPGCTFQVCQPCYQRREREGKGLVHGNMPTPSGTLATSSGGRKARTKPVPSLLSARNLEKKIPGSNQEQNIVQMEIDPAPPASKSTKAKKRAMKKPRVEDSDVEESSGDEFEPDDASPTRSKFRRMNLSFAESALATALRTPPSTRAARRLNAAPVCEEPSPTTATAETFDHQITAHYTPPEHLRNDILYQQAIQGYNEPLLGRREPVLSNPVAHIPAIVQRGGQPRPSAEEIYGNIQAKLPEKLSKIKGLGVAENDACSFTVRACVEQEARKYQNGILIDEDENKALLHAMESAALLWGKKTYRKLDPAMQQMLRTGLNLRLDKIDGAYMDELRDLMAEHADRMLKELAGNDARSMSRPLPSGQ</sequence>
<feature type="compositionally biased region" description="Acidic residues" evidence="1">
    <location>
        <begin position="199"/>
        <end position="213"/>
    </location>
</feature>
<dbReference type="RefSeq" id="XP_008024206.1">
    <property type="nucleotide sequence ID" value="XM_008026015.1"/>
</dbReference>
<dbReference type="AlphaFoldDB" id="R0K548"/>
<organism evidence="2 3">
    <name type="scientific">Exserohilum turcicum (strain 28A)</name>
    <name type="common">Northern leaf blight fungus</name>
    <name type="synonym">Setosphaeria turcica</name>
    <dbReference type="NCBI Taxonomy" id="671987"/>
    <lineage>
        <taxon>Eukaryota</taxon>
        <taxon>Fungi</taxon>
        <taxon>Dikarya</taxon>
        <taxon>Ascomycota</taxon>
        <taxon>Pezizomycotina</taxon>
        <taxon>Dothideomycetes</taxon>
        <taxon>Pleosporomycetidae</taxon>
        <taxon>Pleosporales</taxon>
        <taxon>Pleosporineae</taxon>
        <taxon>Pleosporaceae</taxon>
        <taxon>Exserohilum</taxon>
    </lineage>
</organism>
<reference evidence="2 3" key="1">
    <citation type="journal article" date="2012" name="PLoS Pathog.">
        <title>Diverse lifestyles and strategies of plant pathogenesis encoded in the genomes of eighteen Dothideomycetes fungi.</title>
        <authorList>
            <person name="Ohm R.A."/>
            <person name="Feau N."/>
            <person name="Henrissat B."/>
            <person name="Schoch C.L."/>
            <person name="Horwitz B.A."/>
            <person name="Barry K.W."/>
            <person name="Condon B.J."/>
            <person name="Copeland A.C."/>
            <person name="Dhillon B."/>
            <person name="Glaser F."/>
            <person name="Hesse C.N."/>
            <person name="Kosti I."/>
            <person name="LaButti K."/>
            <person name="Lindquist E.A."/>
            <person name="Lucas S."/>
            <person name="Salamov A.A."/>
            <person name="Bradshaw R.E."/>
            <person name="Ciuffetti L."/>
            <person name="Hamelin R.C."/>
            <person name="Kema G.H.J."/>
            <person name="Lawrence C."/>
            <person name="Scott J.A."/>
            <person name="Spatafora J.W."/>
            <person name="Turgeon B.G."/>
            <person name="de Wit P.J.G.M."/>
            <person name="Zhong S."/>
            <person name="Goodwin S.B."/>
            <person name="Grigoriev I.V."/>
        </authorList>
    </citation>
    <scope>NUCLEOTIDE SEQUENCE [LARGE SCALE GENOMIC DNA]</scope>
    <source>
        <strain evidence="3">28A</strain>
    </source>
</reference>
<gene>
    <name evidence="2" type="ORF">SETTUDRAFT_108172</name>
</gene>
<evidence type="ECO:0000256" key="1">
    <source>
        <dbReference type="SAM" id="MobiDB-lite"/>
    </source>
</evidence>
<protein>
    <submittedName>
        <fullName evidence="2">Uncharacterized protein</fullName>
    </submittedName>
</protein>
<evidence type="ECO:0000313" key="2">
    <source>
        <dbReference type="EMBL" id="EOA88133.1"/>
    </source>
</evidence>
<feature type="region of interest" description="Disordered" evidence="1">
    <location>
        <begin position="1"/>
        <end position="36"/>
    </location>
</feature>
<dbReference type="GeneID" id="19395283"/>
<dbReference type="Proteomes" id="UP000016935">
    <property type="component" value="Unassembled WGS sequence"/>
</dbReference>
<feature type="compositionally biased region" description="Polar residues" evidence="1">
    <location>
        <begin position="127"/>
        <end position="138"/>
    </location>
</feature>
<dbReference type="OrthoDB" id="4755622at2759"/>
<accession>R0K548</accession>